<accession>A0A8H7EZU1</accession>
<dbReference type="GO" id="GO:0006457">
    <property type="term" value="P:protein folding"/>
    <property type="evidence" value="ECO:0007669"/>
    <property type="project" value="TreeGrafter"/>
</dbReference>
<evidence type="ECO:0000256" key="1">
    <source>
        <dbReference type="ARBA" id="ARBA00022723"/>
    </source>
</evidence>
<dbReference type="AlphaFoldDB" id="A0A8H7EZU1"/>
<evidence type="ECO:0000256" key="4">
    <source>
        <dbReference type="PROSITE-ProRule" id="PRU00834"/>
    </source>
</evidence>
<keyword evidence="1" id="KW-0479">Metal-binding</keyword>
<dbReference type="GO" id="GO:0008270">
    <property type="term" value="F:zinc ion binding"/>
    <property type="evidence" value="ECO:0007669"/>
    <property type="project" value="UniProtKB-KW"/>
</dbReference>
<gene>
    <name evidence="7" type="ORF">Agabi119p4_6635</name>
</gene>
<reference evidence="7 8" key="1">
    <citation type="journal article" name="Sci. Rep.">
        <title>Telomere-to-telomere assembled and centromere annotated genomes of the two main subspecies of the button mushroom Agaricus bisporus reveal especially polymorphic chromosome ends.</title>
        <authorList>
            <person name="Sonnenberg A.S.M."/>
            <person name="Sedaghat-Telgerd N."/>
            <person name="Lavrijssen B."/>
            <person name="Ohm R.A."/>
            <person name="Hendrickx P.M."/>
            <person name="Scholtmeijer K."/>
            <person name="Baars J.J.P."/>
            <person name="van Peer A."/>
        </authorList>
    </citation>
    <scope>NUCLEOTIDE SEQUENCE [LARGE SCALE GENOMIC DNA]</scope>
    <source>
        <strain evidence="7 8">H119_p4</strain>
    </source>
</reference>
<dbReference type="EMBL" id="JABXXO010000009">
    <property type="protein sequence ID" value="KAF7770661.1"/>
    <property type="molecule type" value="Genomic_DNA"/>
</dbReference>
<feature type="domain" description="DNL-type" evidence="6">
    <location>
        <begin position="98"/>
        <end position="190"/>
    </location>
</feature>
<evidence type="ECO:0000256" key="5">
    <source>
        <dbReference type="SAM" id="MobiDB-lite"/>
    </source>
</evidence>
<organism evidence="7 8">
    <name type="scientific">Agaricus bisporus var. burnettii</name>
    <dbReference type="NCBI Taxonomy" id="192524"/>
    <lineage>
        <taxon>Eukaryota</taxon>
        <taxon>Fungi</taxon>
        <taxon>Dikarya</taxon>
        <taxon>Basidiomycota</taxon>
        <taxon>Agaricomycotina</taxon>
        <taxon>Agaricomycetes</taxon>
        <taxon>Agaricomycetidae</taxon>
        <taxon>Agaricales</taxon>
        <taxon>Agaricineae</taxon>
        <taxon>Agaricaceae</taxon>
        <taxon>Agaricus</taxon>
    </lineage>
</organism>
<sequence length="190" mass="20597">MLPSRLFRNTGLPPALRSLLIPSPSLPSTYNVQLHFRLGIAVPAVAAPQSSRYSTASSSSSSPPSSSSSNTLNLGNEEKTPTQETEETPVVGRQAVGKMEPKLSITFTCTVEGCGKRSSHEFSKHAYEKGIVLVQCPGCKNRHLIADHLGWFKDSTEDGKLRTIEDLLKSKGEVVKRGKMDPNGTIELAY</sequence>
<keyword evidence="2 4" id="KW-0863">Zinc-finger</keyword>
<comment type="caution">
    <text evidence="7">The sequence shown here is derived from an EMBL/GenBank/DDBJ whole genome shotgun (WGS) entry which is preliminary data.</text>
</comment>
<dbReference type="GO" id="GO:0030150">
    <property type="term" value="P:protein import into mitochondrial matrix"/>
    <property type="evidence" value="ECO:0007669"/>
    <property type="project" value="TreeGrafter"/>
</dbReference>
<dbReference type="InterPro" id="IPR024158">
    <property type="entry name" value="Mt_import_TIM15"/>
</dbReference>
<dbReference type="Pfam" id="PF05180">
    <property type="entry name" value="zf-DNL"/>
    <property type="match status" value="1"/>
</dbReference>
<dbReference type="PANTHER" id="PTHR20922">
    <property type="entry name" value="DNL-TYPE ZINC FINGER PROTEIN"/>
    <property type="match status" value="1"/>
</dbReference>
<dbReference type="GO" id="GO:0005739">
    <property type="term" value="C:mitochondrion"/>
    <property type="evidence" value="ECO:0007669"/>
    <property type="project" value="TreeGrafter"/>
</dbReference>
<proteinExistence type="predicted"/>
<feature type="compositionally biased region" description="Low complexity" evidence="5">
    <location>
        <begin position="52"/>
        <end position="69"/>
    </location>
</feature>
<dbReference type="InterPro" id="IPR007853">
    <property type="entry name" value="Znf_DNL-typ"/>
</dbReference>
<evidence type="ECO:0000256" key="2">
    <source>
        <dbReference type="ARBA" id="ARBA00022771"/>
    </source>
</evidence>
<dbReference type="PROSITE" id="PS51501">
    <property type="entry name" value="ZF_DNL"/>
    <property type="match status" value="1"/>
</dbReference>
<evidence type="ECO:0000256" key="3">
    <source>
        <dbReference type="ARBA" id="ARBA00022833"/>
    </source>
</evidence>
<evidence type="ECO:0000259" key="6">
    <source>
        <dbReference type="PROSITE" id="PS51501"/>
    </source>
</evidence>
<protein>
    <recommendedName>
        <fullName evidence="6">DNL-type domain-containing protein</fullName>
    </recommendedName>
</protein>
<name>A0A8H7EZU1_AGABI</name>
<evidence type="ECO:0000313" key="7">
    <source>
        <dbReference type="EMBL" id="KAF7770661.1"/>
    </source>
</evidence>
<dbReference type="Proteomes" id="UP000629468">
    <property type="component" value="Unassembled WGS sequence"/>
</dbReference>
<feature type="region of interest" description="Disordered" evidence="5">
    <location>
        <begin position="52"/>
        <end position="93"/>
    </location>
</feature>
<dbReference type="PANTHER" id="PTHR20922:SF13">
    <property type="entry name" value="DNL-TYPE ZINC FINGER PROTEIN"/>
    <property type="match status" value="1"/>
</dbReference>
<dbReference type="GO" id="GO:0050821">
    <property type="term" value="P:protein stabilization"/>
    <property type="evidence" value="ECO:0007669"/>
    <property type="project" value="TreeGrafter"/>
</dbReference>
<evidence type="ECO:0000313" key="8">
    <source>
        <dbReference type="Proteomes" id="UP000629468"/>
    </source>
</evidence>
<dbReference type="GO" id="GO:0051087">
    <property type="term" value="F:protein-folding chaperone binding"/>
    <property type="evidence" value="ECO:0007669"/>
    <property type="project" value="TreeGrafter"/>
</dbReference>
<keyword evidence="3" id="KW-0862">Zinc</keyword>